<dbReference type="HOGENOM" id="CLU_031026_0_0_6"/>
<accession>I2BCB7</accession>
<proteinExistence type="inferred from homology"/>
<dbReference type="InterPro" id="IPR020616">
    <property type="entry name" value="Thiolase_N"/>
</dbReference>
<dbReference type="STRING" id="630626.EBL_c31010"/>
<feature type="domain" description="Thiolase C-terminal" evidence="7">
    <location>
        <begin position="272"/>
        <end position="393"/>
    </location>
</feature>
<evidence type="ECO:0000313" key="9">
    <source>
        <dbReference type="Proteomes" id="UP000001955"/>
    </source>
</evidence>
<dbReference type="InterPro" id="IPR016039">
    <property type="entry name" value="Thiolase-like"/>
</dbReference>
<gene>
    <name evidence="8" type="primary">thlA</name>
    <name evidence="8" type="ordered locus">EBL_c31010</name>
</gene>
<dbReference type="PIRSF" id="PIRSF000429">
    <property type="entry name" value="Ac-CoA_Ac_transf"/>
    <property type="match status" value="1"/>
</dbReference>
<name>I2BCB7_SHIBC</name>
<accession>K6UW52</accession>
<feature type="active site" description="Proton acceptor" evidence="4">
    <location>
        <position position="380"/>
    </location>
</feature>
<dbReference type="RefSeq" id="WP_002444487.1">
    <property type="nucleotide sequence ID" value="NC_017910.1"/>
</dbReference>
<dbReference type="SUPFAM" id="SSF53901">
    <property type="entry name" value="Thiolase-like"/>
    <property type="match status" value="2"/>
</dbReference>
<dbReference type="Pfam" id="PF00108">
    <property type="entry name" value="Thiolase_N"/>
    <property type="match status" value="1"/>
</dbReference>
<dbReference type="PATRIC" id="fig|630626.3.peg.3020"/>
<dbReference type="PROSITE" id="PS00099">
    <property type="entry name" value="THIOLASE_3"/>
    <property type="match status" value="1"/>
</dbReference>
<dbReference type="AlphaFoldDB" id="I2BCB7"/>
<dbReference type="InterPro" id="IPR020615">
    <property type="entry name" value="Thiolase_acyl_enz_int_AS"/>
</dbReference>
<evidence type="ECO:0000256" key="2">
    <source>
        <dbReference type="ARBA" id="ARBA00022679"/>
    </source>
</evidence>
<dbReference type="NCBIfam" id="TIGR01930">
    <property type="entry name" value="AcCoA-C-Actrans"/>
    <property type="match status" value="1"/>
</dbReference>
<feature type="domain" description="Thiolase N-terminal" evidence="6">
    <location>
        <begin position="7"/>
        <end position="263"/>
    </location>
</feature>
<evidence type="ECO:0000256" key="3">
    <source>
        <dbReference type="ARBA" id="ARBA00023315"/>
    </source>
</evidence>
<evidence type="ECO:0000313" key="8">
    <source>
        <dbReference type="EMBL" id="AFJ48171.1"/>
    </source>
</evidence>
<dbReference type="Gene3D" id="3.40.47.10">
    <property type="match status" value="1"/>
</dbReference>
<dbReference type="OrthoDB" id="9764638at2"/>
<dbReference type="FunFam" id="3.40.47.10:FF:000010">
    <property type="entry name" value="Acetyl-CoA acetyltransferase (Thiolase)"/>
    <property type="match status" value="1"/>
</dbReference>
<sequence length="396" mass="42384">MTQANDIVVISGVRTAIGTFNGSFKHTHQHDLGAAVIREAVSRAGLAPREVDEVIVGNVGQIAESGFIARVCQLRAGIPRESTAYSVNRQCGSGLQALANGMIALQSGQADVVVACGTENMTQLPYYLRHARNGYRMGNGELEDGLLSILTWPEGPYHNGITAENVAERFGITREAMDDFAWSSQQKALNAINRGYFREQILPLNVPDGKKATRLFSTDEHPRDTPRDKLATLRPAFKTGGLVTAANASGINDGAAALVMTTRRHAEKRGLTPRMRIRGWAVAGCSADIMGFGPSPATRRLMERLDMDVRSVDVIELNEAFAAQALAVINDLHLDPQRVNVNGGAIALGHPVGASGAILPVKLMYEMARSGARTGLVTLCIGGGQGISMLFEREGA</sequence>
<dbReference type="InterPro" id="IPR002155">
    <property type="entry name" value="Thiolase"/>
</dbReference>
<evidence type="ECO:0000256" key="5">
    <source>
        <dbReference type="RuleBase" id="RU003557"/>
    </source>
</evidence>
<dbReference type="InterPro" id="IPR020617">
    <property type="entry name" value="Thiolase_C"/>
</dbReference>
<dbReference type="InterPro" id="IPR020613">
    <property type="entry name" value="Thiolase_CS"/>
</dbReference>
<dbReference type="GO" id="GO:0003988">
    <property type="term" value="F:acetyl-CoA C-acyltransferase activity"/>
    <property type="evidence" value="ECO:0007669"/>
    <property type="project" value="UniProtKB-ARBA"/>
</dbReference>
<dbReference type="EMBL" id="CP001560">
    <property type="protein sequence ID" value="AFJ48171.1"/>
    <property type="molecule type" value="Genomic_DNA"/>
</dbReference>
<dbReference type="KEGG" id="ebt:EBL_c31010"/>
<reference evidence="8 9" key="1">
    <citation type="journal article" date="2012" name="J. Bacteriol.">
        <title>Complete genome sequence of the B12-producing Shimwellia blattae strain DSM 4481, isolated from a cockroach.</title>
        <authorList>
            <person name="Brzuszkiewicz E."/>
            <person name="Waschkowitz T."/>
            <person name="Wiezer A."/>
            <person name="Daniel R."/>
        </authorList>
    </citation>
    <scope>NUCLEOTIDE SEQUENCE [LARGE SCALE GENOMIC DNA]</scope>
    <source>
        <strain evidence="9">ATCC 29907 / DSM 4481 / JCM 1650 / NBRC 105725 / CDC 9005-74</strain>
    </source>
</reference>
<keyword evidence="3 5" id="KW-0012">Acyltransferase</keyword>
<dbReference type="Pfam" id="PF02803">
    <property type="entry name" value="Thiolase_C"/>
    <property type="match status" value="1"/>
</dbReference>
<feature type="active site" description="Acyl-thioester intermediate" evidence="4">
    <location>
        <position position="91"/>
    </location>
</feature>
<dbReference type="PROSITE" id="PS00098">
    <property type="entry name" value="THIOLASE_1"/>
    <property type="match status" value="1"/>
</dbReference>
<comment type="similarity">
    <text evidence="1 5">Belongs to the thiolase-like superfamily. Thiolase family.</text>
</comment>
<dbReference type="PROSITE" id="PS00737">
    <property type="entry name" value="THIOLASE_2"/>
    <property type="match status" value="1"/>
</dbReference>
<dbReference type="PANTHER" id="PTHR18919:SF107">
    <property type="entry name" value="ACETYL-COA ACETYLTRANSFERASE, CYTOSOLIC"/>
    <property type="match status" value="1"/>
</dbReference>
<evidence type="ECO:0000256" key="4">
    <source>
        <dbReference type="PIRSR" id="PIRSR000429-1"/>
    </source>
</evidence>
<dbReference type="PANTHER" id="PTHR18919">
    <property type="entry name" value="ACETYL-COA C-ACYLTRANSFERASE"/>
    <property type="match status" value="1"/>
</dbReference>
<dbReference type="eggNOG" id="COG0183">
    <property type="taxonomic scope" value="Bacteria"/>
</dbReference>
<evidence type="ECO:0000259" key="7">
    <source>
        <dbReference type="Pfam" id="PF02803"/>
    </source>
</evidence>
<organism evidence="8 9">
    <name type="scientific">Shimwellia blattae (strain ATCC 29907 / DSM 4481 / JCM 1650 / NBRC 105725 / CDC 9005-74)</name>
    <name type="common">Escherichia blattae</name>
    <dbReference type="NCBI Taxonomy" id="630626"/>
    <lineage>
        <taxon>Bacteria</taxon>
        <taxon>Pseudomonadati</taxon>
        <taxon>Pseudomonadota</taxon>
        <taxon>Gammaproteobacteria</taxon>
        <taxon>Enterobacterales</taxon>
        <taxon>Enterobacteriaceae</taxon>
        <taxon>Shimwellia</taxon>
    </lineage>
</organism>
<evidence type="ECO:0000256" key="1">
    <source>
        <dbReference type="ARBA" id="ARBA00010982"/>
    </source>
</evidence>
<keyword evidence="2 5" id="KW-0808">Transferase</keyword>
<dbReference type="InterPro" id="IPR020610">
    <property type="entry name" value="Thiolase_AS"/>
</dbReference>
<dbReference type="Proteomes" id="UP000001955">
    <property type="component" value="Chromosome"/>
</dbReference>
<evidence type="ECO:0000259" key="6">
    <source>
        <dbReference type="Pfam" id="PF00108"/>
    </source>
</evidence>
<dbReference type="GO" id="GO:0044281">
    <property type="term" value="P:small molecule metabolic process"/>
    <property type="evidence" value="ECO:0007669"/>
    <property type="project" value="UniProtKB-ARBA"/>
</dbReference>
<feature type="active site" description="Proton acceptor" evidence="4">
    <location>
        <position position="350"/>
    </location>
</feature>
<keyword evidence="9" id="KW-1185">Reference proteome</keyword>
<dbReference type="CDD" id="cd00751">
    <property type="entry name" value="thiolase"/>
    <property type="match status" value="1"/>
</dbReference>
<protein>
    <submittedName>
        <fullName evidence="8">Acetyl-CoA acetyltransferase</fullName>
    </submittedName>
</protein>